<keyword evidence="2" id="KW-1185">Reference proteome</keyword>
<sequence length="36" mass="4177">MYYKQGGVTLRFYTIKLPRFLGGIVKAMLNAIQKEK</sequence>
<proteinExistence type="predicted"/>
<gene>
    <name evidence="1" type="ORF">CBW65_16510</name>
</gene>
<evidence type="ECO:0000313" key="2">
    <source>
        <dbReference type="Proteomes" id="UP000195437"/>
    </source>
</evidence>
<name>A0A1Y0IRC5_9BACL</name>
<dbReference type="NCBIfam" id="NF033436">
    <property type="entry name" value="SpoVM_broad"/>
    <property type="match status" value="1"/>
</dbReference>
<dbReference type="Proteomes" id="UP000195437">
    <property type="component" value="Chromosome"/>
</dbReference>
<protein>
    <submittedName>
        <fullName evidence="1">Stage V sporulation protein M</fullName>
    </submittedName>
</protein>
<dbReference type="KEGG" id="tum:CBW65_16510"/>
<evidence type="ECO:0000313" key="1">
    <source>
        <dbReference type="EMBL" id="ARU62386.1"/>
    </source>
</evidence>
<dbReference type="EMBL" id="CP021434">
    <property type="protein sequence ID" value="ARU62386.1"/>
    <property type="molecule type" value="Genomic_DNA"/>
</dbReference>
<dbReference type="NCBIfam" id="NF011327">
    <property type="entry name" value="PRK14741.1"/>
    <property type="match status" value="1"/>
</dbReference>
<dbReference type="InterPro" id="IPR012609">
    <property type="entry name" value="Spore_V_M"/>
</dbReference>
<organism evidence="1 2">
    <name type="scientific">Tumebacillus avium</name>
    <dbReference type="NCBI Taxonomy" id="1903704"/>
    <lineage>
        <taxon>Bacteria</taxon>
        <taxon>Bacillati</taxon>
        <taxon>Bacillota</taxon>
        <taxon>Bacilli</taxon>
        <taxon>Bacillales</taxon>
        <taxon>Alicyclobacillaceae</taxon>
        <taxon>Tumebacillus</taxon>
    </lineage>
</organism>
<reference evidence="2" key="1">
    <citation type="submission" date="2017-05" db="EMBL/GenBank/DDBJ databases">
        <authorList>
            <person name="Sung H."/>
        </authorList>
    </citation>
    <scope>NUCLEOTIDE SEQUENCE [LARGE SCALE GENOMIC DNA]</scope>
    <source>
        <strain evidence="2">AR23208</strain>
    </source>
</reference>
<dbReference type="Pfam" id="PF08183">
    <property type="entry name" value="SpoV"/>
    <property type="match status" value="1"/>
</dbReference>
<accession>A0A1Y0IRC5</accession>
<dbReference type="AlphaFoldDB" id="A0A1Y0IRC5"/>